<evidence type="ECO:0000313" key="4">
    <source>
        <dbReference type="Proteomes" id="UP000199408"/>
    </source>
</evidence>
<evidence type="ECO:0008006" key="5">
    <source>
        <dbReference type="Google" id="ProtNLM"/>
    </source>
</evidence>
<proteinExistence type="predicted"/>
<protein>
    <recommendedName>
        <fullName evidence="5">Nitrate and nitrite sensing</fullName>
    </recommendedName>
</protein>
<evidence type="ECO:0000256" key="2">
    <source>
        <dbReference type="SAM" id="Phobius"/>
    </source>
</evidence>
<dbReference type="OrthoDB" id="5178692at2"/>
<feature type="region of interest" description="Disordered" evidence="1">
    <location>
        <begin position="347"/>
        <end position="414"/>
    </location>
</feature>
<feature type="transmembrane region" description="Helical" evidence="2">
    <location>
        <begin position="314"/>
        <end position="337"/>
    </location>
</feature>
<gene>
    <name evidence="3" type="ORF">GA0070560_11681</name>
</gene>
<keyword evidence="4" id="KW-1185">Reference proteome</keyword>
<keyword evidence="2" id="KW-0812">Transmembrane</keyword>
<evidence type="ECO:0000256" key="1">
    <source>
        <dbReference type="SAM" id="MobiDB-lite"/>
    </source>
</evidence>
<evidence type="ECO:0000313" key="3">
    <source>
        <dbReference type="EMBL" id="SCG61645.1"/>
    </source>
</evidence>
<feature type="compositionally biased region" description="Low complexity" evidence="1">
    <location>
        <begin position="374"/>
        <end position="384"/>
    </location>
</feature>
<sequence length="414" mass="44128">MTVPAQRVRRRPSASGRILPLLLVVVLLAPLAFLFVQTHRLTGDDRDLAVRERLGVEYLRALAPVTEALVDAQSAAVAGRPASRDALEQAVENVTKVDVRIGDELRSRERWAGLRAKLEALPEKSLTDPEAAYVAYGEVTDLLLALYRKVRESSGLVREPEPDSFFLQDGIGRDLPTAVVAAGRLADLSALATRRPAGERDRTQGELAEVRVTALGSAADLVTDLRAAVDNSERTDLGPNVLTPLDTYQRAVEALAAYSAPDARSKTGLADPAQVAAARANAQSAARLLQPVILDQLDEQLADRIDGYDRDRRLAVGAVAAAVLLVVILIGVLLAAFRRARRHAAAAHRATDGDPDAGEQTEPGSGWQPPGDRGVPPATGAPGAPISPEEQRLLQPTGTGPDGSTDRWGPFDAR</sequence>
<dbReference type="STRING" id="47864.GA0070560_11681"/>
<accession>A0A1C5ITL1</accession>
<dbReference type="EMBL" id="FMDN01000016">
    <property type="protein sequence ID" value="SCG61645.1"/>
    <property type="molecule type" value="Genomic_DNA"/>
</dbReference>
<name>A0A1C5ITL1_9ACTN</name>
<organism evidence="3 4">
    <name type="scientific">Micromonospora halophytica</name>
    <dbReference type="NCBI Taxonomy" id="47864"/>
    <lineage>
        <taxon>Bacteria</taxon>
        <taxon>Bacillati</taxon>
        <taxon>Actinomycetota</taxon>
        <taxon>Actinomycetes</taxon>
        <taxon>Micromonosporales</taxon>
        <taxon>Micromonosporaceae</taxon>
        <taxon>Micromonospora</taxon>
    </lineage>
</organism>
<dbReference type="Proteomes" id="UP000199408">
    <property type="component" value="Unassembled WGS sequence"/>
</dbReference>
<reference evidence="4" key="1">
    <citation type="submission" date="2016-06" db="EMBL/GenBank/DDBJ databases">
        <authorList>
            <person name="Varghese N."/>
        </authorList>
    </citation>
    <scope>NUCLEOTIDE SEQUENCE [LARGE SCALE GENOMIC DNA]</scope>
    <source>
        <strain evidence="4">DSM 43171</strain>
    </source>
</reference>
<dbReference type="RefSeq" id="WP_091299884.1">
    <property type="nucleotide sequence ID" value="NZ_FMDN01000016.1"/>
</dbReference>
<keyword evidence="2" id="KW-0472">Membrane</keyword>
<dbReference type="AlphaFoldDB" id="A0A1C5ITL1"/>
<keyword evidence="2" id="KW-1133">Transmembrane helix</keyword>